<dbReference type="OrthoDB" id="4149784at2"/>
<feature type="domain" description="CHAT" evidence="2">
    <location>
        <begin position="1124"/>
        <end position="1430"/>
    </location>
</feature>
<feature type="compositionally biased region" description="Low complexity" evidence="1">
    <location>
        <begin position="1060"/>
        <end position="1070"/>
    </location>
</feature>
<sequence>MPDDAAELSALVAEIAAERDRVLDDLSRLSSGDPDAPALCGYAGELSYRLHALGHGDDEDAVALDAFEHAFGRPGPADDPMWSAWRVIFGHLRAQRYDEARPDRELLSEVVELLGVGADGLPPDDPDFDPVREVAHALLVACTRERYERRTPADDEGALLDDALTRHHDALSAADPAIEGIADLRVDLGLLHIRRFALRGDLDDAAASARHYRAALDGAHPVAAADVPQVWHSAGVALMLHGRATEDRRELESARDAFDTALTELRRSGADAPEWAWEVRCDAVFIRATLWAVWKDQAHGAAAEVELTRLLAVPGAEDRLLPPYLDVFGRLLYERAAERDDAGGRDRAIALLRHALDTWDPARDGDSTVTAMFLAFFQQARYPDDPDPGRARDVLEGVAPTLRSSLDVQGLRPMALLMDAWARYRLVEHGLLAEREGVPEGLDVEGVLSAYNAMNDDLQQGRSHFDFGEDEHLPGFGRDVTGSHRRQAAFDQVLAGVRATEPGSEARARLASMLLGNLIAFDPDGRHVTADQRRELIEAVFQRVEQDPAWLGKAHAVAGVSLLGAEMAGSGSGLDAVLAHFDQAEAAGQDSGRDYGVALARLAAQTRRGQTGGAADDMEAGAEAWRRLREDPTVPRYLRQSMDLQQASHDAFAATRRGDLAAADRSIVQLATGHAEMSDEDPSRIQIYTLMENARAARDHLAETLGVPPLAPPAHRPGVLELRRQAARLPRDHRAWVLGDNGVTRFGRAGTAQDGPGLSDAARLLQEAYDLSDPGSDNRLRYANCLGMAHCVLASMQIDRVHRRERLARGIALLEGALAEAGGPEHRLHAPTGLALARAYRDRDDPHRRDRAAARRVGLDSLRGHAWAALLQSGTGHAELAAAQATTAALEVAGWCLKDDRPEEALRALDACRGLVLHAAVISTSVPDLLTAAGHTDLAAEWRASGADSAGLPQNPGAAVASPLGVPSSLRRRVLAALTPGDSPQTALLLDPPAPEEIGRALRSLGKDALVYLVPASEDVAGTAVVVTSGGAVHAVPLPTLTETAAPLKEYTPATAPLDRTPTGPTGRPAPTGPPSEASTEPPAGPPWGPPAGPGPEPRDPRVLGPVPGFGRDASRSLRRQLDRLCGWAWYAGMRPLLEAFEMPSGRLPRLVLVPMGALGLVPWHAAWEAGGPRGRQYALQAAEISYAASARLLCQVAARPAAARPGAALFVGNPTGDLYHAGEEADAVQRVFYPDGRFLGHRTRGAADGPGTPGEVLDWLRSPPAEGEEGGGVLHLACHASVAAGARRSAYLSLSDGQLAAEELTEAVAADDGRLGLVLLAACRSHVSGRGHNEAYSLATAFLVAGARSVVGSLWPVPDEATSVLMFLTHHFLRTHGEPPGRALRRAQLWMIDPDRELPAQLPAELAERAARIDPHDLSAWAGFTHLGQ</sequence>
<evidence type="ECO:0000313" key="3">
    <source>
        <dbReference type="EMBL" id="OIJ65157.1"/>
    </source>
</evidence>
<dbReference type="STRING" id="1428628.WN71_025460"/>
<proteinExistence type="predicted"/>
<dbReference type="InterPro" id="IPR024983">
    <property type="entry name" value="CHAT_dom"/>
</dbReference>
<evidence type="ECO:0000256" key="1">
    <source>
        <dbReference type="SAM" id="MobiDB-lite"/>
    </source>
</evidence>
<name>A0A1J4NVA8_9ACTN</name>
<feature type="compositionally biased region" description="Pro residues" evidence="1">
    <location>
        <begin position="1083"/>
        <end position="1096"/>
    </location>
</feature>
<protein>
    <submittedName>
        <fullName evidence="3">CHAT domain-containing protein</fullName>
    </submittedName>
</protein>
<gene>
    <name evidence="3" type="ORF">WN71_025460</name>
</gene>
<evidence type="ECO:0000313" key="4">
    <source>
        <dbReference type="Proteomes" id="UP000034196"/>
    </source>
</evidence>
<dbReference type="Pfam" id="PF12770">
    <property type="entry name" value="CHAT"/>
    <property type="match status" value="1"/>
</dbReference>
<dbReference type="RefSeq" id="WP_046590109.1">
    <property type="nucleotide sequence ID" value="NZ_LAVA02000064.1"/>
</dbReference>
<dbReference type="Proteomes" id="UP000034196">
    <property type="component" value="Unassembled WGS sequence"/>
</dbReference>
<comment type="caution">
    <text evidence="3">The sequence shown here is derived from an EMBL/GenBank/DDBJ whole genome shotgun (WGS) entry which is preliminary data.</text>
</comment>
<feature type="region of interest" description="Disordered" evidence="1">
    <location>
        <begin position="1046"/>
        <end position="1114"/>
    </location>
</feature>
<dbReference type="EMBL" id="LAVA02000064">
    <property type="protein sequence ID" value="OIJ65157.1"/>
    <property type="molecule type" value="Genomic_DNA"/>
</dbReference>
<keyword evidence="4" id="KW-1185">Reference proteome</keyword>
<reference evidence="3" key="1">
    <citation type="submission" date="2016-10" db="EMBL/GenBank/DDBJ databases">
        <title>Genome sequence of Streptomyces mangrovisoli MUSC 149.</title>
        <authorList>
            <person name="Lee L.-H."/>
            <person name="Ser H.-L."/>
        </authorList>
    </citation>
    <scope>NUCLEOTIDE SEQUENCE [LARGE SCALE GENOMIC DNA]</scope>
    <source>
        <strain evidence="3">MUSC 149</strain>
    </source>
</reference>
<accession>A0A1J4NVA8</accession>
<evidence type="ECO:0000259" key="2">
    <source>
        <dbReference type="Pfam" id="PF12770"/>
    </source>
</evidence>
<organism evidence="3 4">
    <name type="scientific">Streptomyces mangrovisoli</name>
    <dbReference type="NCBI Taxonomy" id="1428628"/>
    <lineage>
        <taxon>Bacteria</taxon>
        <taxon>Bacillati</taxon>
        <taxon>Actinomycetota</taxon>
        <taxon>Actinomycetes</taxon>
        <taxon>Kitasatosporales</taxon>
        <taxon>Streptomycetaceae</taxon>
        <taxon>Streptomyces</taxon>
    </lineage>
</organism>